<name>A0A0E9S5G6_ANGAN</name>
<dbReference type="AlphaFoldDB" id="A0A0E9S5G6"/>
<dbReference type="EMBL" id="GBXM01072814">
    <property type="protein sequence ID" value="JAH35763.1"/>
    <property type="molecule type" value="Transcribed_RNA"/>
</dbReference>
<feature type="transmembrane region" description="Helical" evidence="1">
    <location>
        <begin position="18"/>
        <end position="37"/>
    </location>
</feature>
<accession>A0A0E9S5G6</accession>
<reference evidence="2" key="1">
    <citation type="submission" date="2014-11" db="EMBL/GenBank/DDBJ databases">
        <authorList>
            <person name="Amaro Gonzalez C."/>
        </authorList>
    </citation>
    <scope>NUCLEOTIDE SEQUENCE</scope>
</reference>
<organism evidence="2">
    <name type="scientific">Anguilla anguilla</name>
    <name type="common">European freshwater eel</name>
    <name type="synonym">Muraena anguilla</name>
    <dbReference type="NCBI Taxonomy" id="7936"/>
    <lineage>
        <taxon>Eukaryota</taxon>
        <taxon>Metazoa</taxon>
        <taxon>Chordata</taxon>
        <taxon>Craniata</taxon>
        <taxon>Vertebrata</taxon>
        <taxon>Euteleostomi</taxon>
        <taxon>Actinopterygii</taxon>
        <taxon>Neopterygii</taxon>
        <taxon>Teleostei</taxon>
        <taxon>Anguilliformes</taxon>
        <taxon>Anguillidae</taxon>
        <taxon>Anguilla</taxon>
    </lineage>
</organism>
<evidence type="ECO:0000313" key="2">
    <source>
        <dbReference type="EMBL" id="JAH35763.1"/>
    </source>
</evidence>
<keyword evidence="1" id="KW-0472">Membrane</keyword>
<evidence type="ECO:0000256" key="1">
    <source>
        <dbReference type="SAM" id="Phobius"/>
    </source>
</evidence>
<reference evidence="2" key="2">
    <citation type="journal article" date="2015" name="Fish Shellfish Immunol.">
        <title>Early steps in the European eel (Anguilla anguilla)-Vibrio vulnificus interaction in the gills: Role of the RtxA13 toxin.</title>
        <authorList>
            <person name="Callol A."/>
            <person name="Pajuelo D."/>
            <person name="Ebbesson L."/>
            <person name="Teles M."/>
            <person name="MacKenzie S."/>
            <person name="Amaro C."/>
        </authorList>
    </citation>
    <scope>NUCLEOTIDE SEQUENCE</scope>
</reference>
<sequence>MDSLMQCISVQYILHPNVLPFLFLIHIYSLISASLYLPM</sequence>
<keyword evidence="1" id="KW-1133">Transmembrane helix</keyword>
<protein>
    <submittedName>
        <fullName evidence="2">Uncharacterized protein</fullName>
    </submittedName>
</protein>
<proteinExistence type="predicted"/>
<keyword evidence="1" id="KW-0812">Transmembrane</keyword>